<dbReference type="GO" id="GO:0005777">
    <property type="term" value="C:peroxisome"/>
    <property type="evidence" value="ECO:0007669"/>
    <property type="project" value="TreeGrafter"/>
</dbReference>
<evidence type="ECO:0000256" key="5">
    <source>
        <dbReference type="ARBA" id="ARBA00022801"/>
    </source>
</evidence>
<reference evidence="14" key="1">
    <citation type="journal article" date="2014" name="Nature">
        <title>Elephant shark genome provides unique insights into gnathostome evolution.</title>
        <authorList>
            <consortium name="International Elephant Shark Genome Sequencing Consortium"/>
            <person name="Venkatesh B."/>
            <person name="Lee A.P."/>
            <person name="Ravi V."/>
            <person name="Maurya A.K."/>
            <person name="Lian M.M."/>
            <person name="Swann J.B."/>
            <person name="Ohta Y."/>
            <person name="Flajnik M.F."/>
            <person name="Sutoh Y."/>
            <person name="Kasahara M."/>
            <person name="Hoon S."/>
            <person name="Gangu V."/>
            <person name="Roy S.W."/>
            <person name="Irimia M."/>
            <person name="Korzh V."/>
            <person name="Kondrychyn I."/>
            <person name="Lim Z.W."/>
            <person name="Tay B.H."/>
            <person name="Tohari S."/>
            <person name="Kong K.W."/>
            <person name="Ho S."/>
            <person name="Lorente-Galdos B."/>
            <person name="Quilez J."/>
            <person name="Marques-Bonet T."/>
            <person name="Raney B.J."/>
            <person name="Ingham P.W."/>
            <person name="Tay A."/>
            <person name="Hillier L.W."/>
            <person name="Minx P."/>
            <person name="Boehm T."/>
            <person name="Wilson R.K."/>
            <person name="Brenner S."/>
            <person name="Warren W.C."/>
        </authorList>
    </citation>
    <scope>NUCLEOTIDE SEQUENCE</scope>
    <source>
        <tissue evidence="14">Spleen</tissue>
    </source>
</reference>
<evidence type="ECO:0000256" key="11">
    <source>
        <dbReference type="ARBA" id="ARBA00093621"/>
    </source>
</evidence>
<keyword evidence="6" id="KW-0460">Magnesium</keyword>
<dbReference type="InterPro" id="IPR050241">
    <property type="entry name" value="NAD-cap_RNA_hydrolase_NudC"/>
</dbReference>
<dbReference type="EC" id="3.6.1.62" evidence="8"/>
<evidence type="ECO:0000256" key="9">
    <source>
        <dbReference type="ARBA" id="ARBA00093205"/>
    </source>
</evidence>
<evidence type="ECO:0000256" key="3">
    <source>
        <dbReference type="ARBA" id="ARBA00005582"/>
    </source>
</evidence>
<dbReference type="GO" id="GO:0005829">
    <property type="term" value="C:cytosol"/>
    <property type="evidence" value="ECO:0007669"/>
    <property type="project" value="TreeGrafter"/>
</dbReference>
<comment type="function">
    <text evidence="10">Acts as a decapping enzyme capable of hydrolyzing monomethylated capped RNAs (in vitro). Hydrolyzes monomethylated capped RNA after alpha and beta phosphates to form N(7)-methyl-GDP. Shows low activity towards unmethylated capped RNA.</text>
</comment>
<keyword evidence="4" id="KW-0479">Metal-binding</keyword>
<comment type="catalytic activity">
    <reaction evidence="9">
        <text>a 5'-end (N(7)-methyl 5'-triphosphoguanosine)-ribonucleoside in mRNA + H2O = N(7)-methyl-GDP + a 5'-end phospho-ribonucleoside in mRNA + 2 H(+)</text>
        <dbReference type="Rhea" id="RHEA:67484"/>
        <dbReference type="Rhea" id="RHEA-COMP:15692"/>
        <dbReference type="Rhea" id="RHEA-COMP:17167"/>
        <dbReference type="ChEBI" id="CHEBI:15377"/>
        <dbReference type="ChEBI" id="CHEBI:15378"/>
        <dbReference type="ChEBI" id="CHEBI:63714"/>
        <dbReference type="ChEBI" id="CHEBI:138282"/>
        <dbReference type="ChEBI" id="CHEBI:156461"/>
        <dbReference type="EC" id="3.6.1.62"/>
    </reaction>
</comment>
<dbReference type="InterPro" id="IPR033716">
    <property type="entry name" value="Nudt17_dom"/>
</dbReference>
<evidence type="ECO:0000256" key="10">
    <source>
        <dbReference type="ARBA" id="ARBA00093415"/>
    </source>
</evidence>
<dbReference type="EMBL" id="JW873434">
    <property type="protein sequence ID" value="AFP05951.1"/>
    <property type="molecule type" value="mRNA"/>
</dbReference>
<comment type="cofactor">
    <cofactor evidence="2">
        <name>Mg(2+)</name>
        <dbReference type="ChEBI" id="CHEBI:18420"/>
    </cofactor>
</comment>
<accession>V9L2E8</accession>
<evidence type="ECO:0000256" key="6">
    <source>
        <dbReference type="ARBA" id="ARBA00022842"/>
    </source>
</evidence>
<dbReference type="PROSITE" id="PS51462">
    <property type="entry name" value="NUDIX"/>
    <property type="match status" value="1"/>
</dbReference>
<dbReference type="GO" id="GO:0140933">
    <property type="term" value="F:5'-(N(7)-methylguanosine 5'-triphospho)-[mRNA] hydrolase activity"/>
    <property type="evidence" value="ECO:0007669"/>
    <property type="project" value="UniProtKB-EC"/>
</dbReference>
<protein>
    <recommendedName>
        <fullName evidence="11">m7GpppN-mRNA hydrolase NUDT17</fullName>
        <ecNumber evidence="8">3.6.1.62</ecNumber>
    </recommendedName>
    <alternativeName>
        <fullName evidence="12">Nucleoside diphosphate-linked moiety X motif 17</fullName>
    </alternativeName>
</protein>
<dbReference type="Gene3D" id="3.90.79.10">
    <property type="entry name" value="Nucleoside Triphosphate Pyrophosphohydrolase"/>
    <property type="match status" value="1"/>
</dbReference>
<evidence type="ECO:0000256" key="2">
    <source>
        <dbReference type="ARBA" id="ARBA00001946"/>
    </source>
</evidence>
<dbReference type="AlphaFoldDB" id="V9L2E8"/>
<organism evidence="14">
    <name type="scientific">Callorhinchus milii</name>
    <name type="common">Ghost shark</name>
    <dbReference type="NCBI Taxonomy" id="7868"/>
    <lineage>
        <taxon>Eukaryota</taxon>
        <taxon>Metazoa</taxon>
        <taxon>Chordata</taxon>
        <taxon>Craniata</taxon>
        <taxon>Vertebrata</taxon>
        <taxon>Chondrichthyes</taxon>
        <taxon>Holocephali</taxon>
        <taxon>Chimaeriformes</taxon>
        <taxon>Callorhinchidae</taxon>
        <taxon>Callorhinchus</taxon>
    </lineage>
</organism>
<evidence type="ECO:0000256" key="7">
    <source>
        <dbReference type="ARBA" id="ARBA00023211"/>
    </source>
</evidence>
<evidence type="ECO:0000256" key="12">
    <source>
        <dbReference type="ARBA" id="ARBA00093663"/>
    </source>
</evidence>
<dbReference type="FunFam" id="3.90.79.10:FF:000033">
    <property type="entry name" value="nucleoside diphosphate-linked moiety X motif 17 isoform X1"/>
    <property type="match status" value="1"/>
</dbReference>
<evidence type="ECO:0000313" key="14">
    <source>
        <dbReference type="EMBL" id="AFP05951.1"/>
    </source>
</evidence>
<dbReference type="GO" id="GO:0046872">
    <property type="term" value="F:metal ion binding"/>
    <property type="evidence" value="ECO:0007669"/>
    <property type="project" value="UniProtKB-KW"/>
</dbReference>
<dbReference type="GO" id="GO:0006742">
    <property type="term" value="P:NADP+ catabolic process"/>
    <property type="evidence" value="ECO:0007669"/>
    <property type="project" value="TreeGrafter"/>
</dbReference>
<evidence type="ECO:0000256" key="1">
    <source>
        <dbReference type="ARBA" id="ARBA00001936"/>
    </source>
</evidence>
<evidence type="ECO:0000259" key="13">
    <source>
        <dbReference type="PROSITE" id="PS51462"/>
    </source>
</evidence>
<name>V9L2E8_CALMI</name>
<keyword evidence="7" id="KW-0464">Manganese</keyword>
<dbReference type="InterPro" id="IPR000086">
    <property type="entry name" value="NUDIX_hydrolase_dom"/>
</dbReference>
<sequence>MESVKRVLVYLSREQGLPQCAKFIQSVTGHFSPAEDQVTVHCHLHSDRLILSDSNTHGGSRVLLKRAAQCPISLLRDDQAARLPAQTCARGVEVAVAVVLQSLNDRVLLTRRAAYLHSFPNIWVPPGGHVELNEELLEAGLRELKEETGLELLPGEFTVSTLGLWESVYPPRLSRGLPERHHIVVYLLLRSTQRHEQLQARLQPCEEEVGACAWLEHRLVEAIVATPDGNTSPGRARTDLPATLWVKVFRGDKLQDAELPVSSLLNQEPRGRHDVERVSSGTKFALQVWLSLCREQHT</sequence>
<evidence type="ECO:0000256" key="4">
    <source>
        <dbReference type="ARBA" id="ARBA00022723"/>
    </source>
</evidence>
<feature type="domain" description="Nudix hydrolase" evidence="13">
    <location>
        <begin position="89"/>
        <end position="237"/>
    </location>
</feature>
<dbReference type="Pfam" id="PF00293">
    <property type="entry name" value="NUDIX"/>
    <property type="match status" value="1"/>
</dbReference>
<dbReference type="SUPFAM" id="SSF55811">
    <property type="entry name" value="Nudix"/>
    <property type="match status" value="1"/>
</dbReference>
<comment type="cofactor">
    <cofactor evidence="1">
        <name>Mn(2+)</name>
        <dbReference type="ChEBI" id="CHEBI:29035"/>
    </cofactor>
</comment>
<proteinExistence type="evidence at transcript level"/>
<comment type="similarity">
    <text evidence="3">Belongs to the Nudix hydrolase family.</text>
</comment>
<dbReference type="CDD" id="cd04694">
    <property type="entry name" value="NUDIX_Nudt17"/>
    <property type="match status" value="1"/>
</dbReference>
<dbReference type="GO" id="GO:0019677">
    <property type="term" value="P:NAD+ catabolic process"/>
    <property type="evidence" value="ECO:0007669"/>
    <property type="project" value="TreeGrafter"/>
</dbReference>
<keyword evidence="5" id="KW-0378">Hydrolase</keyword>
<dbReference type="GO" id="GO:0035529">
    <property type="term" value="F:NADH pyrophosphatase activity"/>
    <property type="evidence" value="ECO:0007669"/>
    <property type="project" value="TreeGrafter"/>
</dbReference>
<dbReference type="PANTHER" id="PTHR42904">
    <property type="entry name" value="NUDIX HYDROLASE, NUDC SUBFAMILY"/>
    <property type="match status" value="1"/>
</dbReference>
<dbReference type="PANTHER" id="PTHR42904:SF1">
    <property type="entry name" value="NUCLEOSIDE DIPHOSPHATE-LINKED MOIETY X MOTIF 17"/>
    <property type="match status" value="1"/>
</dbReference>
<dbReference type="InterPro" id="IPR015797">
    <property type="entry name" value="NUDIX_hydrolase-like_dom_sf"/>
</dbReference>
<evidence type="ECO:0000256" key="8">
    <source>
        <dbReference type="ARBA" id="ARBA00026102"/>
    </source>
</evidence>